<sequence>MTHVDLSSMSATLNHSHLGELKGKAVDSAVQFLGLKYASLRDRFAVAELVDSYNSGSTDATKFGPAPISPAGAIDHEYGFLQKSLPLPEAPKHSDLEGLNLNITIPTNKDGVIDPNAKLPVYVFIHGGGFAVGSSWYPHYDPAPLVKMSVEKKKPMIGITINYRLGATGFMTSKELRDAGYQANNGLRDQRTALRWIRRFIGGFGGNPDEITACGESAGSFAVTQLLCSEEPLMKRGMSTGGTILFFTPIPESVTEAAYQQVVEAFGLVEKSPEDRIKALLSVPVDDLWQKIPMSAQMLPSIDGDIIPGSPNFLTVSSPSENSMFQMPGRKWCKAFMIGDSKLDGNIFAYLMFDARKSGIAQKFIDSCNTTLSSKPEAAEKLLAAYNITPSTPDDEALLSILRFCSEISFYAPARAFAQGWPNTPESKLFLYHFNEGIPWEGRFQHEAGHILDVAYLFQNFNELLGDAQEKVAKAYAEDFINFVNGHDPWPPVQNGKLGVMVYGPSSEGVTSRWVPDGEPAKTGREDRVLKLGEEYGFDTILEVCQNFQQGR</sequence>
<protein>
    <submittedName>
        <fullName evidence="2">Carboxylesterase</fullName>
    </submittedName>
</protein>
<organism evidence="2 3">
    <name type="scientific">Pyrenophora seminiperda CCB06</name>
    <dbReference type="NCBI Taxonomy" id="1302712"/>
    <lineage>
        <taxon>Eukaryota</taxon>
        <taxon>Fungi</taxon>
        <taxon>Dikarya</taxon>
        <taxon>Ascomycota</taxon>
        <taxon>Pezizomycotina</taxon>
        <taxon>Dothideomycetes</taxon>
        <taxon>Pleosporomycetidae</taxon>
        <taxon>Pleosporales</taxon>
        <taxon>Pleosporineae</taxon>
        <taxon>Pleosporaceae</taxon>
        <taxon>Pyrenophora</taxon>
    </lineage>
</organism>
<dbReference type="PANTHER" id="PTHR43142">
    <property type="entry name" value="CARBOXYLIC ESTER HYDROLASE"/>
    <property type="match status" value="1"/>
</dbReference>
<accession>A0A3M7LX95</accession>
<name>A0A3M7LX95_9PLEO</name>
<feature type="domain" description="Carboxylesterase type B" evidence="1">
    <location>
        <begin position="17"/>
        <end position="491"/>
    </location>
</feature>
<gene>
    <name evidence="2" type="ORF">GMOD_00002204</name>
</gene>
<dbReference type="SUPFAM" id="SSF53474">
    <property type="entry name" value="alpha/beta-Hydrolases"/>
    <property type="match status" value="1"/>
</dbReference>
<dbReference type="AlphaFoldDB" id="A0A3M7LX95"/>
<keyword evidence="3" id="KW-1185">Reference proteome</keyword>
<dbReference type="OrthoDB" id="3200163at2759"/>
<reference evidence="2 3" key="1">
    <citation type="journal article" date="2014" name="PLoS ONE">
        <title>De novo Genome Assembly of the Fungal Plant Pathogen Pyrenophora semeniperda.</title>
        <authorList>
            <person name="Soliai M.M."/>
            <person name="Meyer S.E."/>
            <person name="Udall J.A."/>
            <person name="Elzinga D.E."/>
            <person name="Hermansen R.A."/>
            <person name="Bodily P.M."/>
            <person name="Hart A.A."/>
            <person name="Coleman C.E."/>
        </authorList>
    </citation>
    <scope>NUCLEOTIDE SEQUENCE [LARGE SCALE GENOMIC DNA]</scope>
    <source>
        <strain evidence="2 3">CCB06</strain>
        <tissue evidence="2">Mycelium</tissue>
    </source>
</reference>
<evidence type="ECO:0000313" key="2">
    <source>
        <dbReference type="EMBL" id="RMZ66831.1"/>
    </source>
</evidence>
<dbReference type="EMBL" id="KE747809">
    <property type="protein sequence ID" value="RMZ66831.1"/>
    <property type="molecule type" value="Genomic_DNA"/>
</dbReference>
<proteinExistence type="predicted"/>
<dbReference type="InterPro" id="IPR029058">
    <property type="entry name" value="AB_hydrolase_fold"/>
</dbReference>
<dbReference type="Proteomes" id="UP000265663">
    <property type="component" value="Unassembled WGS sequence"/>
</dbReference>
<dbReference type="Gene3D" id="3.40.50.1820">
    <property type="entry name" value="alpha/beta hydrolase"/>
    <property type="match status" value="1"/>
</dbReference>
<dbReference type="Pfam" id="PF00135">
    <property type="entry name" value="COesterase"/>
    <property type="match status" value="1"/>
</dbReference>
<dbReference type="InterPro" id="IPR002018">
    <property type="entry name" value="CarbesteraseB"/>
</dbReference>
<dbReference type="PANTHER" id="PTHR43142:SF11">
    <property type="entry name" value="CARBOXYLIC ESTER HYDROLASE"/>
    <property type="match status" value="1"/>
</dbReference>
<evidence type="ECO:0000259" key="1">
    <source>
        <dbReference type="Pfam" id="PF00135"/>
    </source>
</evidence>
<evidence type="ECO:0000313" key="3">
    <source>
        <dbReference type="Proteomes" id="UP000265663"/>
    </source>
</evidence>